<protein>
    <submittedName>
        <fullName evidence="8">Colicin-D</fullName>
    </submittedName>
</protein>
<organism evidence="8">
    <name type="scientific">Salmonella enteritidis</name>
    <dbReference type="NCBI Taxonomy" id="149539"/>
    <lineage>
        <taxon>Bacteria</taxon>
        <taxon>Pseudomonadati</taxon>
        <taxon>Pseudomonadota</taxon>
        <taxon>Gammaproteobacteria</taxon>
        <taxon>Enterobacterales</taxon>
        <taxon>Enterobacteriaceae</taxon>
        <taxon>Salmonella</taxon>
    </lineage>
</organism>
<keyword evidence="1" id="KW-0929">Antimicrobial</keyword>
<dbReference type="InterPro" id="IPR016128">
    <property type="entry name" value="Pyosin/cloacin_T_dom"/>
</dbReference>
<feature type="domain" description="Pyosin/cloacin translocation" evidence="6">
    <location>
        <begin position="22"/>
        <end position="285"/>
    </location>
</feature>
<dbReference type="InterPro" id="IPR036302">
    <property type="entry name" value="Pyosin/cloacin_T_dom_sf"/>
</dbReference>
<keyword evidence="3" id="KW-0078">Bacteriocin</keyword>
<dbReference type="SUPFAM" id="SSF69369">
    <property type="entry name" value="Cloacin translocation domain"/>
    <property type="match status" value="2"/>
</dbReference>
<evidence type="ECO:0000256" key="2">
    <source>
        <dbReference type="ARBA" id="ARBA00023022"/>
    </source>
</evidence>
<evidence type="ECO:0000259" key="7">
    <source>
        <dbReference type="Pfam" id="PF06958"/>
    </source>
</evidence>
<proteinExistence type="predicted"/>
<dbReference type="Pfam" id="PF03515">
    <property type="entry name" value="Cloacin"/>
    <property type="match status" value="1"/>
</dbReference>
<evidence type="ECO:0000313" key="8">
    <source>
        <dbReference type="EMBL" id="EBS5460426.1"/>
    </source>
</evidence>
<accession>A0A5V0BVB8</accession>
<dbReference type="AlphaFoldDB" id="A0A5V0BVB8"/>
<dbReference type="GO" id="GO:0042742">
    <property type="term" value="P:defense response to bacterium"/>
    <property type="evidence" value="ECO:0007669"/>
    <property type="project" value="UniProtKB-KW"/>
</dbReference>
<dbReference type="EMBL" id="AAGVVM010000063">
    <property type="protein sequence ID" value="EBS5460426.1"/>
    <property type="molecule type" value="Genomic_DNA"/>
</dbReference>
<feature type="region of interest" description="Disordered" evidence="5">
    <location>
        <begin position="496"/>
        <end position="516"/>
    </location>
</feature>
<sequence length="711" mass="75250">MSIVLYIHPPHGCYVFKMEINMSDDTTVPTEGVDRGHTMVVWPARPKWGQPGAGTSIGINPDFDPTTGNGWLPEEDGYSEALPTGVPANIQAAINQVKPGYTDGSLMSADLWKLAPAAGYPWDPMVAWDPIFVYFPLQAVSDSNLSAGGLPDTIPVHTRIQDEVHDGAQFISATGSGSQPYSLPVINATSSGAYYTVGQLPGPMAPYTFSFSPTERGELRFPRAEENASGLHPAGFTVGANTTDCIVVFPEGSGLEPLYFAMVVSLPDGPLRQRQEEENQAREKADAEAKAKAEAAAKAREELFAKAGVKTPPEYTPEMVKAAEAALGAAGAMALSQAPNTMQLSVAGNGVWTATGDVVGSLSAAIGRGIAALTASSVGPMVAAASTIFFPPPAGGGSDKVPGRDLDALFALNAQLLTGQNEKIEPGVNSVSLPVRGQLVNSNGQLAIQLLKTGEGLPAAVPVLNAVRDAATGLDRITVPAVAGAPERIILVNPAPPPARPSDTGSQDSVPVTPVHTGTEIKPVETITVTTTPAADIGGLQDFIYWRPDAAGTGVESVYVMLSGPYGETNAKGEYSGRPYNTDKAGGSIQKLDWKTATIDHAGVEKVKLHTGRFTESDANKVMIDRLEKILKGELQPTDVDKRFYTHEIRELERYRSLGIPDGVSPDDNGATWNNTHTATLEDYQLGNDEALLYTREALKAAEEQELRMLK</sequence>
<feature type="coiled-coil region" evidence="4">
    <location>
        <begin position="274"/>
        <end position="302"/>
    </location>
</feature>
<evidence type="ECO:0000259" key="6">
    <source>
        <dbReference type="Pfam" id="PF03515"/>
    </source>
</evidence>
<feature type="domain" description="Pyosin/cloacin translocation" evidence="7">
    <location>
        <begin position="423"/>
        <end position="561"/>
    </location>
</feature>
<name>A0A5V0BVB8_SALEN</name>
<keyword evidence="2" id="KW-0044">Antibiotic</keyword>
<dbReference type="GO" id="GO:0031640">
    <property type="term" value="P:killing of cells of another organism"/>
    <property type="evidence" value="ECO:0007669"/>
    <property type="project" value="UniProtKB-KW"/>
</dbReference>
<evidence type="ECO:0000256" key="5">
    <source>
        <dbReference type="SAM" id="MobiDB-lite"/>
    </source>
</evidence>
<gene>
    <name evidence="8" type="ORF">DUU06_22755</name>
</gene>
<evidence type="ECO:0000256" key="4">
    <source>
        <dbReference type="SAM" id="Coils"/>
    </source>
</evidence>
<reference evidence="8" key="1">
    <citation type="submission" date="2018-07" db="EMBL/GenBank/DDBJ databases">
        <authorList>
            <person name="Ashton P.M."/>
            <person name="Dallman T."/>
            <person name="Nair S."/>
            <person name="De Pinna E."/>
            <person name="Peters T."/>
            <person name="Grant K."/>
        </authorList>
    </citation>
    <scope>NUCLEOTIDE SEQUENCE</scope>
    <source>
        <strain evidence="8">245081</strain>
    </source>
</reference>
<comment type="caution">
    <text evidence="8">The sequence shown here is derived from an EMBL/GenBank/DDBJ whole genome shotgun (WGS) entry which is preliminary data.</text>
</comment>
<dbReference type="Pfam" id="PF06958">
    <property type="entry name" value="Pyocin_S"/>
    <property type="match status" value="1"/>
</dbReference>
<evidence type="ECO:0000256" key="3">
    <source>
        <dbReference type="ARBA" id="ARBA00023048"/>
    </source>
</evidence>
<keyword evidence="4" id="KW-0175">Coiled coil</keyword>
<evidence type="ECO:0000256" key="1">
    <source>
        <dbReference type="ARBA" id="ARBA00022529"/>
    </source>
</evidence>